<dbReference type="AlphaFoldDB" id="A0A157ZMZ6"/>
<comment type="caution">
    <text evidence="1">The sequence shown here is derived from an EMBL/GenBank/DDBJ whole genome shotgun (WGS) entry which is preliminary data.</text>
</comment>
<dbReference type="Proteomes" id="UP000054596">
    <property type="component" value="Unassembled WGS sequence"/>
</dbReference>
<gene>
    <name evidence="1" type="ORF">AWB82_00943</name>
</gene>
<protein>
    <submittedName>
        <fullName evidence="1">Ornithine cyclodeaminase</fullName>
    </submittedName>
</protein>
<dbReference type="InterPro" id="IPR036291">
    <property type="entry name" value="NAD(P)-bd_dom_sf"/>
</dbReference>
<dbReference type="NCBIfam" id="NF045512">
    <property type="entry name" value="PyrPipCarbRedLhpI"/>
    <property type="match status" value="1"/>
</dbReference>
<dbReference type="Gene3D" id="3.30.1780.10">
    <property type="entry name" value="ornithine cyclodeaminase, domain 1"/>
    <property type="match status" value="1"/>
</dbReference>
<dbReference type="PANTHER" id="PTHR13812">
    <property type="entry name" value="KETIMINE REDUCTASE MU-CRYSTALLIN"/>
    <property type="match status" value="1"/>
</dbReference>
<name>A0A157ZMZ6_9BURK</name>
<evidence type="ECO:0000313" key="2">
    <source>
        <dbReference type="Proteomes" id="UP000054596"/>
    </source>
</evidence>
<organism evidence="1 2">
    <name type="scientific">Caballeronia glebae</name>
    <dbReference type="NCBI Taxonomy" id="1777143"/>
    <lineage>
        <taxon>Bacteria</taxon>
        <taxon>Pseudomonadati</taxon>
        <taxon>Pseudomonadota</taxon>
        <taxon>Betaproteobacteria</taxon>
        <taxon>Burkholderiales</taxon>
        <taxon>Burkholderiaceae</taxon>
        <taxon>Caballeronia</taxon>
    </lineage>
</organism>
<dbReference type="STRING" id="1777143.AWB82_00943"/>
<dbReference type="InterPro" id="IPR053444">
    <property type="entry name" value="Pyr2C_reductase-like"/>
</dbReference>
<dbReference type="Pfam" id="PF02423">
    <property type="entry name" value="OCD_Mu_crystall"/>
    <property type="match status" value="1"/>
</dbReference>
<dbReference type="InterPro" id="IPR023401">
    <property type="entry name" value="ODC_N"/>
</dbReference>
<dbReference type="PANTHER" id="PTHR13812:SF19">
    <property type="entry name" value="KETIMINE REDUCTASE MU-CRYSTALLIN"/>
    <property type="match status" value="1"/>
</dbReference>
<dbReference type="NCBIfam" id="NF005603">
    <property type="entry name" value="PRK07340.1"/>
    <property type="match status" value="1"/>
</dbReference>
<proteinExistence type="predicted"/>
<dbReference type="Gene3D" id="3.40.50.720">
    <property type="entry name" value="NAD(P)-binding Rossmann-like Domain"/>
    <property type="match status" value="1"/>
</dbReference>
<accession>A0A157ZMZ6</accession>
<dbReference type="EMBL" id="FCOJ02000004">
    <property type="protein sequence ID" value="SAK46861.1"/>
    <property type="molecule type" value="Genomic_DNA"/>
</dbReference>
<sequence length="387" mass="41140">MAFLGCRRRDDRSRRVAADYDGIRWQSYDSGSLIIVVSDASLYDAASHTVRMFRHFDGILKFDLIFHVQKRAHPMTATIQRYDEAQTARLVPYDRLVDTLAATMLDYAAGRIVSPERMAVPIQGGVMLSMPASAADLAMHKLVNVCAGNGALGLPTIHGQVTAYDATTGVPQFMLDGPTVTGRRTAAVSMLAIRTLHAAAPRDVLVIGTGKQAAYHVEALAAIYPDARIRVQGSRPGRAREFCASHAAVSKQLAALDEAATPESIDVVIAATTSKTPVYTMPARVGRFVIGVGAFTADAAEIAPATIHASELYVDDPAGARHEAGDFILAGIDWNAVRALAVALAAPSQAVDAARPAMFKSVGCAAWDLAACRVARAVLSEESVATR</sequence>
<dbReference type="GO" id="GO:0005737">
    <property type="term" value="C:cytoplasm"/>
    <property type="evidence" value="ECO:0007669"/>
    <property type="project" value="TreeGrafter"/>
</dbReference>
<dbReference type="SUPFAM" id="SSF51735">
    <property type="entry name" value="NAD(P)-binding Rossmann-fold domains"/>
    <property type="match status" value="1"/>
</dbReference>
<keyword evidence="2" id="KW-1185">Reference proteome</keyword>
<reference evidence="1" key="1">
    <citation type="submission" date="2016-01" db="EMBL/GenBank/DDBJ databases">
        <authorList>
            <person name="Peeters C."/>
        </authorList>
    </citation>
    <scope>NUCLEOTIDE SEQUENCE [LARGE SCALE GENOMIC DNA]</scope>
    <source>
        <strain evidence="1">LMG 29325</strain>
    </source>
</reference>
<evidence type="ECO:0000313" key="1">
    <source>
        <dbReference type="EMBL" id="SAK46861.1"/>
    </source>
</evidence>
<dbReference type="InterPro" id="IPR003462">
    <property type="entry name" value="ODC_Mu_crystall"/>
</dbReference>